<evidence type="ECO:0000313" key="2">
    <source>
        <dbReference type="EMBL" id="KAI9549348.1"/>
    </source>
</evidence>
<gene>
    <name evidence="2" type="ORF">GHT06_003714</name>
</gene>
<accession>A0AAD5L1P8</accession>
<keyword evidence="3" id="KW-1185">Reference proteome</keyword>
<dbReference type="Proteomes" id="UP000820818">
    <property type="component" value="Unassembled WGS sequence"/>
</dbReference>
<dbReference type="InterPro" id="IPR018247">
    <property type="entry name" value="EF_Hand_1_Ca_BS"/>
</dbReference>
<dbReference type="NCBIfam" id="TIGR01451">
    <property type="entry name" value="B_ant_repeat"/>
    <property type="match status" value="1"/>
</dbReference>
<reference evidence="2" key="1">
    <citation type="submission" date="2022-05" db="EMBL/GenBank/DDBJ databases">
        <title>A multi-omics perspective on studying reproductive biology in Daphnia sinensis.</title>
        <authorList>
            <person name="Jia J."/>
        </authorList>
    </citation>
    <scope>NUCLEOTIDE SEQUENCE</scope>
    <source>
        <strain evidence="2">WSL</strain>
    </source>
</reference>
<dbReference type="PANTHER" id="PTHR34819">
    <property type="entry name" value="LARGE CYSTEINE-RICH PERIPLASMIC PROTEIN OMCB"/>
    <property type="match status" value="1"/>
</dbReference>
<proteinExistence type="predicted"/>
<dbReference type="InterPro" id="IPR051172">
    <property type="entry name" value="Chlamydia_OmcB"/>
</dbReference>
<dbReference type="InterPro" id="IPR047589">
    <property type="entry name" value="DUF11_rpt"/>
</dbReference>
<dbReference type="InterPro" id="IPR001434">
    <property type="entry name" value="OmcB-like_DUF11"/>
</dbReference>
<comment type="caution">
    <text evidence="2">The sequence shown here is derived from an EMBL/GenBank/DDBJ whole genome shotgun (WGS) entry which is preliminary data.</text>
</comment>
<dbReference type="Pfam" id="PF01345">
    <property type="entry name" value="DUF11"/>
    <property type="match status" value="1"/>
</dbReference>
<dbReference type="Gene3D" id="2.60.40.3440">
    <property type="match status" value="1"/>
</dbReference>
<evidence type="ECO:0000313" key="3">
    <source>
        <dbReference type="Proteomes" id="UP000820818"/>
    </source>
</evidence>
<feature type="domain" description="DUF11" evidence="1">
    <location>
        <begin position="468"/>
        <end position="590"/>
    </location>
</feature>
<name>A0AAD5L1P8_9CRUS</name>
<dbReference type="Pfam" id="PF17963">
    <property type="entry name" value="Big_9"/>
    <property type="match status" value="2"/>
</dbReference>
<dbReference type="EMBL" id="WJBH02000308">
    <property type="protein sequence ID" value="KAI9549348.1"/>
    <property type="molecule type" value="Genomic_DNA"/>
</dbReference>
<sequence>MTYIPEDNEFGTSPTIVYEICQGTVCTTALVTIHLEPEISDPISNGIDSDGDGVIDLLDLCPSIPGFNQLGCPFMIDFNVTDTFKPLNGSVATNDSYDSFVTYGEVITGNKNFEIGTLIVSSDGSYTFESPLPGLYKYFVPVCSVGPNPVCINVFLQITVLDPSSNDNIPVVNPDFMIGRKDKPVVVNIFSNDRSGNVGGALNYSSVKITEKPANGTVFMNTDGSVTFTPENGFTGDDVFSYSICEKLGTGLCSTSQVFVTVLPDDGNEVISAADDYIGLIAGKAGSNAVGGNVLANDRSTDNNSVLSASLVKAPLAEQGSIVFNANGDFTFTPAPGFTGPLEVIYSVCDDEKKSCLNATLYILVKANEIVSNTDSYQFEKGSENEKLGNILDNDLINSELFNSNDVIISIKDDGGISGLRVDNEGNLSIPKTTPSGTYLVYYRICEALFPSNCSETLVIIEVTESVDLRISKEVVLADWYEGDEIQYLIKIENIGNKVAKEVLVKDILPEGLSILSSSINGVLKVPAKKGSEIIWKLDSLEVGAQIEIVLLAKANSLNGETEKKIVNTATVSSDTKELKDEDNTSSVEILVKELFIPNVITPNIDGSNDRFEIKGLNKF</sequence>
<evidence type="ECO:0000259" key="1">
    <source>
        <dbReference type="Pfam" id="PF01345"/>
    </source>
</evidence>
<dbReference type="Gene3D" id="2.60.40.2810">
    <property type="match status" value="1"/>
</dbReference>
<dbReference type="AlphaFoldDB" id="A0AAD5L1P8"/>
<protein>
    <recommendedName>
        <fullName evidence="1">DUF11 domain-containing protein</fullName>
    </recommendedName>
</protein>
<organism evidence="2 3">
    <name type="scientific">Daphnia sinensis</name>
    <dbReference type="NCBI Taxonomy" id="1820382"/>
    <lineage>
        <taxon>Eukaryota</taxon>
        <taxon>Metazoa</taxon>
        <taxon>Ecdysozoa</taxon>
        <taxon>Arthropoda</taxon>
        <taxon>Crustacea</taxon>
        <taxon>Branchiopoda</taxon>
        <taxon>Diplostraca</taxon>
        <taxon>Cladocera</taxon>
        <taxon>Anomopoda</taxon>
        <taxon>Daphniidae</taxon>
        <taxon>Daphnia</taxon>
        <taxon>Daphnia similis group</taxon>
    </lineage>
</organism>
<dbReference type="PROSITE" id="PS00018">
    <property type="entry name" value="EF_HAND_1"/>
    <property type="match status" value="1"/>
</dbReference>